<dbReference type="PANTHER" id="PTHR39611">
    <property type="entry name" value="HYDROXYPROLINE-RICH GLYCOPROTEIN DZ-HRGP-RELATED"/>
    <property type="match status" value="1"/>
</dbReference>
<feature type="compositionally biased region" description="Polar residues" evidence="1">
    <location>
        <begin position="23"/>
        <end position="39"/>
    </location>
</feature>
<keyword evidence="4" id="KW-1185">Reference proteome</keyword>
<gene>
    <name evidence="3" type="ORF">OEA41_006349</name>
</gene>
<evidence type="ECO:0000313" key="4">
    <source>
        <dbReference type="Proteomes" id="UP001276659"/>
    </source>
</evidence>
<reference evidence="3" key="1">
    <citation type="submission" date="2022-11" db="EMBL/GenBank/DDBJ databases">
        <title>Chromosomal genome sequence assembly and mating type (MAT) locus characterization of the leprose asexual lichenized fungus Lepraria neglecta (Nyl.) Erichsen.</title>
        <authorList>
            <person name="Allen J.L."/>
            <person name="Pfeffer B."/>
        </authorList>
    </citation>
    <scope>NUCLEOTIDE SEQUENCE</scope>
    <source>
        <strain evidence="3">Allen 5258</strain>
    </source>
</reference>
<dbReference type="InterPro" id="IPR055936">
    <property type="entry name" value="DUF7514"/>
</dbReference>
<feature type="region of interest" description="Disordered" evidence="1">
    <location>
        <begin position="92"/>
        <end position="215"/>
    </location>
</feature>
<feature type="compositionally biased region" description="Basic and acidic residues" evidence="1">
    <location>
        <begin position="375"/>
        <end position="406"/>
    </location>
</feature>
<feature type="region of interest" description="Disordered" evidence="1">
    <location>
        <begin position="1"/>
        <end position="70"/>
    </location>
</feature>
<organism evidence="3 4">
    <name type="scientific">Lepraria neglecta</name>
    <dbReference type="NCBI Taxonomy" id="209136"/>
    <lineage>
        <taxon>Eukaryota</taxon>
        <taxon>Fungi</taxon>
        <taxon>Dikarya</taxon>
        <taxon>Ascomycota</taxon>
        <taxon>Pezizomycotina</taxon>
        <taxon>Lecanoromycetes</taxon>
        <taxon>OSLEUM clade</taxon>
        <taxon>Lecanoromycetidae</taxon>
        <taxon>Lecanorales</taxon>
        <taxon>Lecanorineae</taxon>
        <taxon>Stereocaulaceae</taxon>
        <taxon>Lepraria</taxon>
    </lineage>
</organism>
<feature type="compositionally biased region" description="Basic and acidic residues" evidence="1">
    <location>
        <begin position="146"/>
        <end position="160"/>
    </location>
</feature>
<comment type="caution">
    <text evidence="3">The sequence shown here is derived from an EMBL/GenBank/DDBJ whole genome shotgun (WGS) entry which is preliminary data.</text>
</comment>
<feature type="compositionally biased region" description="Pro residues" evidence="1">
    <location>
        <begin position="471"/>
        <end position="480"/>
    </location>
</feature>
<name>A0AAE0DKI7_9LECA</name>
<evidence type="ECO:0000313" key="3">
    <source>
        <dbReference type="EMBL" id="KAK3173021.1"/>
    </source>
</evidence>
<dbReference type="Proteomes" id="UP001276659">
    <property type="component" value="Unassembled WGS sequence"/>
</dbReference>
<feature type="compositionally biased region" description="Pro residues" evidence="1">
    <location>
        <begin position="110"/>
        <end position="122"/>
    </location>
</feature>
<dbReference type="PANTHER" id="PTHR39611:SF1">
    <property type="entry name" value="HYDROXYPROLINE-RICH GLYCOPROTEIN DZ-HRGP"/>
    <property type="match status" value="1"/>
</dbReference>
<evidence type="ECO:0000256" key="1">
    <source>
        <dbReference type="SAM" id="MobiDB-lite"/>
    </source>
</evidence>
<dbReference type="AlphaFoldDB" id="A0AAE0DKI7"/>
<sequence>MDYEQPSVHYTDPGTQVPRDNGYSGSQPRKQRPHSQSYAQEGFAMPQQNHYTPPQKVDEAVTSAFDRAGAETQNYVPPELIAQITHNVIKQLQSGGLDGTTPVNPQNSFSPPPPPIQQPVPLSPSTASGTSTNMPNRVFTPPSPQKHQDYPNHSSPESHTRFTMPDGPPSPTQSRAAAFSSPRRTSSPQSQASDAGEKPARPKGPSRLSTSKEETTLERIWGQLFDEEGHPTVRLGQFLRGLAVHIIEDYEPRQSIVITPSKMQKYYEEVKLANEKYPWSKVFDDERSSISRMYRDLSCQHHLVQERYDERPDIPGLTPVGFERWITLLIQAHPDEEFERLQKAVLEMPISNPDDKKERFPKEISRRLFPGHGDTSIRDRIEDSISEHAAVDLPRRSSRDEPRNRQDSPPQKSAPTMDHTPAPQNHRASVSFNLPSTTTNSESAYVPPNLERERKPYSNIPSECAIDDTNPPMPMPPPTTTPIERERKPYSVMPGGGKQYEDETRPKDLSKPRSESNAPKPSRSDSNARARPIIVGQSRPTEIPKPEVHNHHRAPSNAGRRRRSPSFSRGTTQDFRRSEGDVRGYTPSSYVPPASIPVGGAPEAIYDESDTRRHFEKNARERAERARRQAEEEARMHGESPRRHDRGGFEDRPSPRRNDYQNDEDYYRAGGRGGGNGYDYAQPYGGPVYR</sequence>
<protein>
    <recommendedName>
        <fullName evidence="2">DUF7514 domain-containing protein</fullName>
    </recommendedName>
</protein>
<feature type="domain" description="DUF7514" evidence="2">
    <location>
        <begin position="222"/>
        <end position="384"/>
    </location>
</feature>
<accession>A0AAE0DKI7</accession>
<dbReference type="EMBL" id="JASNWA010000007">
    <property type="protein sequence ID" value="KAK3173021.1"/>
    <property type="molecule type" value="Genomic_DNA"/>
</dbReference>
<feature type="compositionally biased region" description="Basic and acidic residues" evidence="1">
    <location>
        <begin position="609"/>
        <end position="660"/>
    </location>
</feature>
<feature type="compositionally biased region" description="Polar residues" evidence="1">
    <location>
        <begin position="126"/>
        <end position="135"/>
    </location>
</feature>
<proteinExistence type="predicted"/>
<dbReference type="Pfam" id="PF24355">
    <property type="entry name" value="DUF7514"/>
    <property type="match status" value="1"/>
</dbReference>
<feature type="compositionally biased region" description="Polar residues" evidence="1">
    <location>
        <begin position="422"/>
        <end position="443"/>
    </location>
</feature>
<feature type="compositionally biased region" description="Low complexity" evidence="1">
    <location>
        <begin position="180"/>
        <end position="193"/>
    </location>
</feature>
<feature type="compositionally biased region" description="Basic and acidic residues" evidence="1">
    <location>
        <begin position="353"/>
        <end position="366"/>
    </location>
</feature>
<feature type="compositionally biased region" description="Basic and acidic residues" evidence="1">
    <location>
        <begin position="499"/>
        <end position="514"/>
    </location>
</feature>
<feature type="region of interest" description="Disordered" evidence="1">
    <location>
        <begin position="351"/>
        <end position="690"/>
    </location>
</feature>
<feature type="compositionally biased region" description="Basic residues" evidence="1">
    <location>
        <begin position="550"/>
        <end position="564"/>
    </location>
</feature>
<evidence type="ECO:0000259" key="2">
    <source>
        <dbReference type="Pfam" id="PF24355"/>
    </source>
</evidence>